<dbReference type="STRING" id="1736674.APS56_14625"/>
<protein>
    <recommendedName>
        <fullName evidence="1">PKD/Chitinase domain-containing protein</fullName>
    </recommendedName>
</protein>
<dbReference type="InterPro" id="IPR022409">
    <property type="entry name" value="PKD/Chitinase_dom"/>
</dbReference>
<dbReference type="SMART" id="SM00089">
    <property type="entry name" value="PKD"/>
    <property type="match status" value="1"/>
</dbReference>
<dbReference type="Pfam" id="PF18911">
    <property type="entry name" value="PKD_4"/>
    <property type="match status" value="1"/>
</dbReference>
<dbReference type="InterPro" id="IPR013783">
    <property type="entry name" value="Ig-like_fold"/>
</dbReference>
<dbReference type="KEGG" id="ahz:APS56_14625"/>
<dbReference type="InterPro" id="IPR000601">
    <property type="entry name" value="PKD_dom"/>
</dbReference>
<accession>A0A0P0D039</accession>
<feature type="domain" description="PKD/Chitinase" evidence="1">
    <location>
        <begin position="19"/>
        <end position="95"/>
    </location>
</feature>
<gene>
    <name evidence="2" type="ORF">APS56_14625</name>
</gene>
<evidence type="ECO:0000313" key="2">
    <source>
        <dbReference type="EMBL" id="ALJ06293.1"/>
    </source>
</evidence>
<dbReference type="InterPro" id="IPR035986">
    <property type="entry name" value="PKD_dom_sf"/>
</dbReference>
<reference evidence="2 3" key="1">
    <citation type="submission" date="2015-10" db="EMBL/GenBank/DDBJ databases">
        <authorList>
            <person name="Gilbert D.G."/>
        </authorList>
    </citation>
    <scope>NUCLEOTIDE SEQUENCE [LARGE SCALE GENOMIC DNA]</scope>
    <source>
        <strain evidence="3">HZ-22</strain>
    </source>
</reference>
<keyword evidence="3" id="KW-1185">Reference proteome</keyword>
<dbReference type="CDD" id="cd00146">
    <property type="entry name" value="PKD"/>
    <property type="match status" value="1"/>
</dbReference>
<organism evidence="2 3">
    <name type="scientific">Pseudalgibacter alginicilyticus</name>
    <dbReference type="NCBI Taxonomy" id="1736674"/>
    <lineage>
        <taxon>Bacteria</taxon>
        <taxon>Pseudomonadati</taxon>
        <taxon>Bacteroidota</taxon>
        <taxon>Flavobacteriia</taxon>
        <taxon>Flavobacteriales</taxon>
        <taxon>Flavobacteriaceae</taxon>
        <taxon>Pseudalgibacter</taxon>
    </lineage>
</organism>
<name>A0A0P0D039_9FLAO</name>
<dbReference type="Proteomes" id="UP000057981">
    <property type="component" value="Chromosome"/>
</dbReference>
<evidence type="ECO:0000259" key="1">
    <source>
        <dbReference type="SMART" id="SM00089"/>
    </source>
</evidence>
<dbReference type="AlphaFoldDB" id="A0A0P0D039"/>
<dbReference type="EMBL" id="CP012898">
    <property type="protein sequence ID" value="ALJ06293.1"/>
    <property type="molecule type" value="Genomic_DNA"/>
</dbReference>
<sequence length="287" mass="31212">MFLNCGSDDESLNSNGGIVVDFSFTNDGNLFEFTNLSEGATSYRWDLGDLSFYCEKENPTYRYTKIGGEINVTLTAMNDAGEESHITKTISAPEVYNIDIEIDGDFDDWKNVEFIYDESASGSGSMQKIKMYGGGDNLNVYIEGNTLMQMELVDIYINSDGDSSTGFLSWQWPEGSGAEYLFEGPLLSNSWGAFYQHTDPNGGWGWSALAGSGANMYSSGIVNLDAETNAIEFSIPKTQLGAIGSSVSLAISELTIGWAAVATFPEVTSTSSFVSYDLPEESYTSCQ</sequence>
<proteinExistence type="predicted"/>
<evidence type="ECO:0000313" key="3">
    <source>
        <dbReference type="Proteomes" id="UP000057981"/>
    </source>
</evidence>
<dbReference type="SUPFAM" id="SSF49299">
    <property type="entry name" value="PKD domain"/>
    <property type="match status" value="1"/>
</dbReference>
<dbReference type="Gene3D" id="2.60.40.10">
    <property type="entry name" value="Immunoglobulins"/>
    <property type="match status" value="1"/>
</dbReference>